<dbReference type="GO" id="GO:0006506">
    <property type="term" value="P:GPI anchor biosynthetic process"/>
    <property type="evidence" value="ECO:0007669"/>
    <property type="project" value="InterPro"/>
</dbReference>
<name>A0A0N5AN84_9BILA</name>
<dbReference type="Proteomes" id="UP000046393">
    <property type="component" value="Unplaced"/>
</dbReference>
<dbReference type="GO" id="GO:0016020">
    <property type="term" value="C:membrane"/>
    <property type="evidence" value="ECO:0007669"/>
    <property type="project" value="UniProtKB-SubCell"/>
</dbReference>
<dbReference type="InterPro" id="IPR029052">
    <property type="entry name" value="Metallo-depent_PP-like"/>
</dbReference>
<evidence type="ECO:0000256" key="1">
    <source>
        <dbReference type="ARBA" id="ARBA00004141"/>
    </source>
</evidence>
<dbReference type="InterPro" id="IPR033308">
    <property type="entry name" value="PGAP5/Cdc1/Ted1"/>
</dbReference>
<organism evidence="6 7">
    <name type="scientific">Syphacia muris</name>
    <dbReference type="NCBI Taxonomy" id="451379"/>
    <lineage>
        <taxon>Eukaryota</taxon>
        <taxon>Metazoa</taxon>
        <taxon>Ecdysozoa</taxon>
        <taxon>Nematoda</taxon>
        <taxon>Chromadorea</taxon>
        <taxon>Rhabditida</taxon>
        <taxon>Spirurina</taxon>
        <taxon>Oxyuridomorpha</taxon>
        <taxon>Oxyuroidea</taxon>
        <taxon>Oxyuridae</taxon>
        <taxon>Syphacia</taxon>
    </lineage>
</organism>
<accession>A0A0N5AN84</accession>
<keyword evidence="3" id="KW-1133">Transmembrane helix</keyword>
<reference evidence="7" key="1">
    <citation type="submission" date="2017-02" db="UniProtKB">
        <authorList>
            <consortium name="WormBaseParasite"/>
        </authorList>
    </citation>
    <scope>IDENTIFICATION</scope>
</reference>
<dbReference type="InterPro" id="IPR004843">
    <property type="entry name" value="Calcineurin-like_PHP"/>
</dbReference>
<dbReference type="Pfam" id="PF00149">
    <property type="entry name" value="Metallophos"/>
    <property type="match status" value="1"/>
</dbReference>
<evidence type="ECO:0000259" key="5">
    <source>
        <dbReference type="Pfam" id="PF00149"/>
    </source>
</evidence>
<evidence type="ECO:0000256" key="3">
    <source>
        <dbReference type="ARBA" id="ARBA00022989"/>
    </source>
</evidence>
<proteinExistence type="predicted"/>
<comment type="subcellular location">
    <subcellularLocation>
        <location evidence="1">Membrane</location>
        <topology evidence="1">Multi-pass membrane protein</topology>
    </subcellularLocation>
</comment>
<keyword evidence="4" id="KW-0472">Membrane</keyword>
<evidence type="ECO:0000256" key="4">
    <source>
        <dbReference type="ARBA" id="ARBA00023136"/>
    </source>
</evidence>
<keyword evidence="2" id="KW-0812">Transmembrane</keyword>
<dbReference type="STRING" id="451379.A0A0N5AN84"/>
<evidence type="ECO:0000313" key="6">
    <source>
        <dbReference type="Proteomes" id="UP000046393"/>
    </source>
</evidence>
<dbReference type="GO" id="GO:0005783">
    <property type="term" value="C:endoplasmic reticulum"/>
    <property type="evidence" value="ECO:0007669"/>
    <property type="project" value="TreeGrafter"/>
</dbReference>
<dbReference type="Gene3D" id="3.60.21.10">
    <property type="match status" value="1"/>
</dbReference>
<keyword evidence="6" id="KW-1185">Reference proteome</keyword>
<feature type="domain" description="Calcineurin-like phosphoesterase" evidence="5">
    <location>
        <begin position="29"/>
        <end position="213"/>
    </location>
</feature>
<evidence type="ECO:0000256" key="2">
    <source>
        <dbReference type="ARBA" id="ARBA00022692"/>
    </source>
</evidence>
<dbReference type="SUPFAM" id="SSF56300">
    <property type="entry name" value="Metallo-dependent phosphatases"/>
    <property type="match status" value="1"/>
</dbReference>
<sequence length="271" mass="31107">MMSWNEFLSFEFSTLAWIARLREFEGHPIKILIVADPQLIGYRNELGPFKWIRQWDADRYLRNGFSRALRISDPDAIVFMGDLFDEGVQMSSNEYALTCQRFDNIFSFPEFIQRLYIPGDNDVGGEGVPVFPELVSRFQKHFITRFDLFKLGLSDFDIIHVNAFANSSDTVAKATGKLKIIVSHAPLLRIHGTMQKMLRQLNPSLVLSAHDHKAEIYREGRVSYNFYRASLYKHSKAVEAEISKTSPLIELQTPTCSYRMGVSDMGYGMNV</sequence>
<dbReference type="GO" id="GO:0016787">
    <property type="term" value="F:hydrolase activity"/>
    <property type="evidence" value="ECO:0007669"/>
    <property type="project" value="InterPro"/>
</dbReference>
<dbReference type="PANTHER" id="PTHR13315">
    <property type="entry name" value="METALLO PHOSPHOESTERASE RELATED"/>
    <property type="match status" value="1"/>
</dbReference>
<protein>
    <submittedName>
        <fullName evidence="7">Metallophos domain-containing protein</fullName>
    </submittedName>
</protein>
<dbReference type="WBParaSite" id="SMUV_0000606401-mRNA-1">
    <property type="protein sequence ID" value="SMUV_0000606401-mRNA-1"/>
    <property type="gene ID" value="SMUV_0000606401"/>
</dbReference>
<dbReference type="PANTHER" id="PTHR13315:SF4">
    <property type="entry name" value="METALLOPHOSPHOESTERASE, ISOFORM E"/>
    <property type="match status" value="1"/>
</dbReference>
<dbReference type="AlphaFoldDB" id="A0A0N5AN84"/>
<evidence type="ECO:0000313" key="7">
    <source>
        <dbReference type="WBParaSite" id="SMUV_0000606401-mRNA-1"/>
    </source>
</evidence>